<sequence length="151" mass="17100">MEAENTLGVISRYLKKLHVLTLCVSADDDLWCANCFYVFDDEQVAFYLMTEPDTRHGVIMRRCARVAGTVNGQPKSVLLIKGVQFMGEIHCLSGEEENLARHRYITRFPIARSSSAPVWKLSLNEIKMTDNALGFGKKHLWSRRAVVAEPV</sequence>
<protein>
    <recommendedName>
        <fullName evidence="1">UPF0306 protein DAQ1742_00461</fullName>
    </recommendedName>
</protein>
<evidence type="ECO:0000313" key="3">
    <source>
        <dbReference type="Proteomes" id="UP000294820"/>
    </source>
</evidence>
<dbReference type="NCBIfam" id="NF002900">
    <property type="entry name" value="PRK03467.1"/>
    <property type="match status" value="1"/>
</dbReference>
<dbReference type="RefSeq" id="WP_035339510.1">
    <property type="nucleotide sequence ID" value="NZ_LT615367.1"/>
</dbReference>
<proteinExistence type="inferred from homology"/>
<dbReference type="PIRSF" id="PIRSF009554">
    <property type="entry name" value="UCP009554"/>
    <property type="match status" value="1"/>
</dbReference>
<dbReference type="InterPro" id="IPR011194">
    <property type="entry name" value="UPF0306"/>
</dbReference>
<dbReference type="Proteomes" id="UP000294820">
    <property type="component" value="Chromosome 1"/>
</dbReference>
<dbReference type="Gene3D" id="2.30.110.10">
    <property type="entry name" value="Electron Transport, Fmn-binding Protein, Chain A"/>
    <property type="match status" value="1"/>
</dbReference>
<dbReference type="SUPFAM" id="SSF50475">
    <property type="entry name" value="FMN-binding split barrel"/>
    <property type="match status" value="1"/>
</dbReference>
<dbReference type="HAMAP" id="MF_00764">
    <property type="entry name" value="UPF0306"/>
    <property type="match status" value="1"/>
</dbReference>
<organism evidence="2 3">
    <name type="scientific">Dickeya aquatica</name>
    <dbReference type="NCBI Taxonomy" id="1401087"/>
    <lineage>
        <taxon>Bacteria</taxon>
        <taxon>Pseudomonadati</taxon>
        <taxon>Pseudomonadota</taxon>
        <taxon>Gammaproteobacteria</taxon>
        <taxon>Enterobacterales</taxon>
        <taxon>Pectobacteriaceae</taxon>
        <taxon>Dickeya</taxon>
    </lineage>
</organism>
<comment type="similarity">
    <text evidence="1">Belongs to the UPF0306 family.</text>
</comment>
<gene>
    <name evidence="2" type="primary">yhbP</name>
    <name evidence="2" type="ORF">DAQ1742_00461</name>
</gene>
<reference evidence="2 3" key="1">
    <citation type="submission" date="2016-09" db="EMBL/GenBank/DDBJ databases">
        <authorList>
            <person name="Reverchon S."/>
            <person name="Nasser W."/>
            <person name="Leonard S."/>
            <person name="Brochier C."/>
            <person name="Duprey A."/>
        </authorList>
    </citation>
    <scope>NUCLEOTIDE SEQUENCE [LARGE SCALE GENOMIC DNA]</scope>
    <source>
        <strain evidence="2 3">174/2</strain>
    </source>
</reference>
<dbReference type="AlphaFoldDB" id="A0A375A644"/>
<dbReference type="EMBL" id="LT615367">
    <property type="protein sequence ID" value="SLM61562.1"/>
    <property type="molecule type" value="Genomic_DNA"/>
</dbReference>
<evidence type="ECO:0000256" key="1">
    <source>
        <dbReference type="HAMAP-Rule" id="MF_00764"/>
    </source>
</evidence>
<accession>A0A375A644</accession>
<name>A0A375A644_9GAMM</name>
<dbReference type="InterPro" id="IPR012349">
    <property type="entry name" value="Split_barrel_FMN-bd"/>
</dbReference>
<dbReference type="KEGG" id="daq:DAQ1742_00461"/>
<keyword evidence="3" id="KW-1185">Reference proteome</keyword>
<evidence type="ECO:0000313" key="2">
    <source>
        <dbReference type="EMBL" id="SLM61562.1"/>
    </source>
</evidence>